<feature type="signal peptide" evidence="1">
    <location>
        <begin position="1"/>
        <end position="25"/>
    </location>
</feature>
<reference evidence="2" key="1">
    <citation type="submission" date="2020-10" db="EMBL/GenBank/DDBJ databases">
        <authorList>
            <person name="Han B."/>
            <person name="Lu T."/>
            <person name="Zhao Q."/>
            <person name="Huang X."/>
            <person name="Zhao Y."/>
        </authorList>
    </citation>
    <scope>NUCLEOTIDE SEQUENCE</scope>
</reference>
<organism evidence="2 3">
    <name type="scientific">Miscanthus lutarioriparius</name>
    <dbReference type="NCBI Taxonomy" id="422564"/>
    <lineage>
        <taxon>Eukaryota</taxon>
        <taxon>Viridiplantae</taxon>
        <taxon>Streptophyta</taxon>
        <taxon>Embryophyta</taxon>
        <taxon>Tracheophyta</taxon>
        <taxon>Spermatophyta</taxon>
        <taxon>Magnoliopsida</taxon>
        <taxon>Liliopsida</taxon>
        <taxon>Poales</taxon>
        <taxon>Poaceae</taxon>
        <taxon>PACMAD clade</taxon>
        <taxon>Panicoideae</taxon>
        <taxon>Andropogonodae</taxon>
        <taxon>Andropogoneae</taxon>
        <taxon>Saccharinae</taxon>
        <taxon>Miscanthus</taxon>
    </lineage>
</organism>
<proteinExistence type="predicted"/>
<evidence type="ECO:0000313" key="2">
    <source>
        <dbReference type="EMBL" id="CAD6343196.1"/>
    </source>
</evidence>
<comment type="caution">
    <text evidence="2">The sequence shown here is derived from an EMBL/GenBank/DDBJ whole genome shotgun (WGS) entry which is preliminary data.</text>
</comment>
<keyword evidence="3" id="KW-1185">Reference proteome</keyword>
<gene>
    <name evidence="2" type="ORF">NCGR_LOCUS67294</name>
</gene>
<sequence>MASSAAAAVAAAVGFFAIMVLSSLGHTETGPLCSDCGLLCTMNCTTEIATTCRSYCENPLAARQSCERQVFQACTVTSCCYGNCSRDCILEANNGCQFVHDTTIDCQSCRGGILQSCVPACYSNCNSTCVKKEDGS</sequence>
<name>A0A811SM06_9POAL</name>
<dbReference type="AlphaFoldDB" id="A0A811SM06"/>
<dbReference type="Proteomes" id="UP000604825">
    <property type="component" value="Unassembled WGS sequence"/>
</dbReference>
<keyword evidence="1" id="KW-0732">Signal</keyword>
<feature type="chain" id="PRO_5032521893" evidence="1">
    <location>
        <begin position="26"/>
        <end position="136"/>
    </location>
</feature>
<evidence type="ECO:0000313" key="3">
    <source>
        <dbReference type="Proteomes" id="UP000604825"/>
    </source>
</evidence>
<dbReference type="EMBL" id="CAJGYO010000702">
    <property type="protein sequence ID" value="CAD6343196.1"/>
    <property type="molecule type" value="Genomic_DNA"/>
</dbReference>
<protein>
    <submittedName>
        <fullName evidence="2">Uncharacterized protein</fullName>
    </submittedName>
</protein>
<accession>A0A811SM06</accession>
<evidence type="ECO:0000256" key="1">
    <source>
        <dbReference type="SAM" id="SignalP"/>
    </source>
</evidence>